<reference evidence="2" key="1">
    <citation type="submission" date="2021-12" db="EMBL/GenBank/DDBJ databases">
        <authorList>
            <person name="King R."/>
        </authorList>
    </citation>
    <scope>NUCLEOTIDE SEQUENCE</scope>
</reference>
<name>A0A9P0A5T9_BEMTA</name>
<proteinExistence type="predicted"/>
<protein>
    <submittedName>
        <fullName evidence="2">Uncharacterized protein</fullName>
    </submittedName>
</protein>
<evidence type="ECO:0000256" key="1">
    <source>
        <dbReference type="SAM" id="MobiDB-lite"/>
    </source>
</evidence>
<feature type="compositionally biased region" description="Basic and acidic residues" evidence="1">
    <location>
        <begin position="50"/>
        <end position="70"/>
    </location>
</feature>
<dbReference type="AlphaFoldDB" id="A0A9P0A5T9"/>
<dbReference type="EMBL" id="OU963864">
    <property type="protein sequence ID" value="CAH0386273.1"/>
    <property type="molecule type" value="Genomic_DNA"/>
</dbReference>
<keyword evidence="3" id="KW-1185">Reference proteome</keyword>
<evidence type="ECO:0000313" key="3">
    <source>
        <dbReference type="Proteomes" id="UP001152759"/>
    </source>
</evidence>
<sequence length="213" mass="25288">MTSILFEAMPIMDGIMSEVSRDPRSLFYIQSETYQEESEFDHPVKHHVKGHEDEEHYNSDDNHPSEHYVEDNQDEPYNSEAEAEISDENEQSHEFKTSPEPTLLDNEEDNFSEIETENYDFYPETRHVLVVRKEFHPELFGLHFAIRNHYLWHFCKSTFLRKETNGIYVVSKMSQKQWFLIAKCGPFDPDKFMDNFGSSKDDEFLPFLNMDPI</sequence>
<organism evidence="2 3">
    <name type="scientific">Bemisia tabaci</name>
    <name type="common">Sweetpotato whitefly</name>
    <name type="synonym">Aleurodes tabaci</name>
    <dbReference type="NCBI Taxonomy" id="7038"/>
    <lineage>
        <taxon>Eukaryota</taxon>
        <taxon>Metazoa</taxon>
        <taxon>Ecdysozoa</taxon>
        <taxon>Arthropoda</taxon>
        <taxon>Hexapoda</taxon>
        <taxon>Insecta</taxon>
        <taxon>Pterygota</taxon>
        <taxon>Neoptera</taxon>
        <taxon>Paraneoptera</taxon>
        <taxon>Hemiptera</taxon>
        <taxon>Sternorrhyncha</taxon>
        <taxon>Aleyrodoidea</taxon>
        <taxon>Aleyrodidae</taxon>
        <taxon>Aleyrodinae</taxon>
        <taxon>Bemisia</taxon>
    </lineage>
</organism>
<gene>
    <name evidence="2" type="ORF">BEMITA_LOCUS5413</name>
</gene>
<dbReference type="Proteomes" id="UP001152759">
    <property type="component" value="Chromosome 3"/>
</dbReference>
<feature type="region of interest" description="Disordered" evidence="1">
    <location>
        <begin position="36"/>
        <end position="106"/>
    </location>
</feature>
<evidence type="ECO:0000313" key="2">
    <source>
        <dbReference type="EMBL" id="CAH0386273.1"/>
    </source>
</evidence>
<accession>A0A9P0A5T9</accession>